<name>A0A4V6PR97_9SPHN</name>
<dbReference type="PANTHER" id="PTHR10272:SF0">
    <property type="entry name" value="PLATELET-ACTIVATING FACTOR ACETYLHYDROLASE"/>
    <property type="match status" value="1"/>
</dbReference>
<gene>
    <name evidence="4" type="ORF">EV664_10524</name>
</gene>
<organism evidence="4 5">
    <name type="scientific">Stakelama pacifica</name>
    <dbReference type="NCBI Taxonomy" id="517720"/>
    <lineage>
        <taxon>Bacteria</taxon>
        <taxon>Pseudomonadati</taxon>
        <taxon>Pseudomonadota</taxon>
        <taxon>Alphaproteobacteria</taxon>
        <taxon>Sphingomonadales</taxon>
        <taxon>Sphingomonadaceae</taxon>
        <taxon>Stakelama</taxon>
    </lineage>
</organism>
<comment type="caution">
    <text evidence="4">The sequence shown here is derived from an EMBL/GenBank/DDBJ whole genome shotgun (WGS) entry which is preliminary data.</text>
</comment>
<dbReference type="Proteomes" id="UP000295493">
    <property type="component" value="Unassembled WGS sequence"/>
</dbReference>
<dbReference type="GO" id="GO:0003847">
    <property type="term" value="F:1-alkyl-2-acetylglycerophosphocholine esterase activity"/>
    <property type="evidence" value="ECO:0007669"/>
    <property type="project" value="TreeGrafter"/>
</dbReference>
<dbReference type="SUPFAM" id="SSF53474">
    <property type="entry name" value="alpha/beta-Hydrolases"/>
    <property type="match status" value="1"/>
</dbReference>
<dbReference type="AlphaFoldDB" id="A0A4V6PR97"/>
<evidence type="ECO:0000313" key="5">
    <source>
        <dbReference type="Proteomes" id="UP000295493"/>
    </source>
</evidence>
<evidence type="ECO:0000256" key="1">
    <source>
        <dbReference type="ARBA" id="ARBA00022801"/>
    </source>
</evidence>
<proteinExistence type="predicted"/>
<protein>
    <submittedName>
        <fullName evidence="4">Chlorophyllase-like protein</fullName>
    </submittedName>
</protein>
<accession>A0A4V6PR97</accession>
<dbReference type="RefSeq" id="WP_211338494.1">
    <property type="nucleotide sequence ID" value="NZ_BMLU01000005.1"/>
</dbReference>
<keyword evidence="2" id="KW-0442">Lipid degradation</keyword>
<evidence type="ECO:0000256" key="3">
    <source>
        <dbReference type="ARBA" id="ARBA00023098"/>
    </source>
</evidence>
<sequence>MPAHANPTIRSTAMDLAPALSMGPLSLPIEGRGENLTYRVTAPAEGDSLPVILFSHGNGQSLYTYGPLVNYWASNGFVVINPTHLDSRMIALAADDPRRPQLWRHREQDILALLDNLDAIEEAAPFIKGRTDRDRIAVAGHSWGAQTASMFLGATHPDPDDGATVSLRDARVKAGVLFAVPGTGGDNLSEFAAQNFPFMHPDFSGLETPTLVVAGDNDSGAMTVRGPDWWREAYDLSPGAKALFEVKGGEHSLGGIPNYEARETTDEDPARVTAVQQLSTGFLLSTLSGSGDAWAEAVKSVDGAAASQGTIEQK</sequence>
<keyword evidence="1" id="KW-0378">Hydrolase</keyword>
<keyword evidence="3" id="KW-0443">Lipid metabolism</keyword>
<dbReference type="Gene3D" id="3.40.50.1820">
    <property type="entry name" value="alpha/beta hydrolase"/>
    <property type="match status" value="1"/>
</dbReference>
<dbReference type="PANTHER" id="PTHR10272">
    <property type="entry name" value="PLATELET-ACTIVATING FACTOR ACETYLHYDROLASE"/>
    <property type="match status" value="1"/>
</dbReference>
<dbReference type="InterPro" id="IPR029058">
    <property type="entry name" value="AB_hydrolase_fold"/>
</dbReference>
<dbReference type="InterPro" id="IPR017395">
    <property type="entry name" value="Chlorophyllase-like"/>
</dbReference>
<keyword evidence="5" id="KW-1185">Reference proteome</keyword>
<evidence type="ECO:0000256" key="2">
    <source>
        <dbReference type="ARBA" id="ARBA00022963"/>
    </source>
</evidence>
<dbReference type="Pfam" id="PF07224">
    <property type="entry name" value="Chlorophyllase"/>
    <property type="match status" value="1"/>
</dbReference>
<reference evidence="4 5" key="1">
    <citation type="submission" date="2019-03" db="EMBL/GenBank/DDBJ databases">
        <title>Genomic Encyclopedia of Type Strains, Phase IV (KMG-IV): sequencing the most valuable type-strain genomes for metagenomic binning, comparative biology and taxonomic classification.</title>
        <authorList>
            <person name="Goeker M."/>
        </authorList>
    </citation>
    <scope>NUCLEOTIDE SEQUENCE [LARGE SCALE GENOMIC DNA]</scope>
    <source>
        <strain evidence="4 5">DSM 25059</strain>
    </source>
</reference>
<evidence type="ECO:0000313" key="4">
    <source>
        <dbReference type="EMBL" id="TDN82828.1"/>
    </source>
</evidence>
<dbReference type="EMBL" id="SNWD01000005">
    <property type="protein sequence ID" value="TDN82828.1"/>
    <property type="molecule type" value="Genomic_DNA"/>
</dbReference>
<dbReference type="GO" id="GO:0016042">
    <property type="term" value="P:lipid catabolic process"/>
    <property type="evidence" value="ECO:0007669"/>
    <property type="project" value="UniProtKB-KW"/>
</dbReference>